<evidence type="ECO:0000256" key="1">
    <source>
        <dbReference type="SAM" id="Phobius"/>
    </source>
</evidence>
<gene>
    <name evidence="3" type="ORF">GGQ54_003347</name>
</gene>
<sequence length="243" mass="24494">MAEDAGQERPSRWDGRVLTWGLSAIVVAGVVAMALVLGLTRSTSPAATSSAAAGSPAAVPVPAGTVPPAGASAGCPDLSVDTGVPSDVAWVDWDGALLPVSPTGGPARRNGDGFGICYAPGQGGAILAAAHAATAISLEPDRSWAARFVQQRVTAGPRREVMIAELEQSPPGTGAGQIAGYRVVSTRDTAAIVAIYLAFDDATGHTELTVSLVRDGGDWYVDGTQGVAVASASTTTFTRWGPA</sequence>
<evidence type="ECO:0000259" key="2">
    <source>
        <dbReference type="Pfam" id="PF26526"/>
    </source>
</evidence>
<keyword evidence="4" id="KW-1185">Reference proteome</keyword>
<accession>A0A7Z0DCC9</accession>
<dbReference type="EMBL" id="JACBZS010000002">
    <property type="protein sequence ID" value="NYI72733.1"/>
    <property type="molecule type" value="Genomic_DNA"/>
</dbReference>
<keyword evidence="1" id="KW-0472">Membrane</keyword>
<name>A0A7Z0DCC9_9ACTN</name>
<reference evidence="3 4" key="1">
    <citation type="submission" date="2020-07" db="EMBL/GenBank/DDBJ databases">
        <title>Sequencing the genomes of 1000 actinobacteria strains.</title>
        <authorList>
            <person name="Klenk H.-P."/>
        </authorList>
    </citation>
    <scope>NUCLEOTIDE SEQUENCE [LARGE SCALE GENOMIC DNA]</scope>
    <source>
        <strain evidence="3 4">DSM 103164</strain>
    </source>
</reference>
<comment type="caution">
    <text evidence="3">The sequence shown here is derived from an EMBL/GenBank/DDBJ whole genome shotgun (WGS) entry which is preliminary data.</text>
</comment>
<evidence type="ECO:0000313" key="3">
    <source>
        <dbReference type="EMBL" id="NYI72733.1"/>
    </source>
</evidence>
<keyword evidence="1" id="KW-1133">Transmembrane helix</keyword>
<organism evidence="3 4">
    <name type="scientific">Naumannella cuiyingiana</name>
    <dbReference type="NCBI Taxonomy" id="1347891"/>
    <lineage>
        <taxon>Bacteria</taxon>
        <taxon>Bacillati</taxon>
        <taxon>Actinomycetota</taxon>
        <taxon>Actinomycetes</taxon>
        <taxon>Propionibacteriales</taxon>
        <taxon>Propionibacteriaceae</taxon>
        <taxon>Naumannella</taxon>
    </lineage>
</organism>
<proteinExistence type="predicted"/>
<feature type="transmembrane region" description="Helical" evidence="1">
    <location>
        <begin position="20"/>
        <end position="40"/>
    </location>
</feature>
<dbReference type="InterPro" id="IPR058488">
    <property type="entry name" value="DUF8175"/>
</dbReference>
<dbReference type="Proteomes" id="UP000527616">
    <property type="component" value="Unassembled WGS sequence"/>
</dbReference>
<dbReference type="AlphaFoldDB" id="A0A7Z0DCC9"/>
<dbReference type="RefSeq" id="WP_179446710.1">
    <property type="nucleotide sequence ID" value="NZ_JACBZS010000002.1"/>
</dbReference>
<evidence type="ECO:0000313" key="4">
    <source>
        <dbReference type="Proteomes" id="UP000527616"/>
    </source>
</evidence>
<keyword evidence="1" id="KW-0812">Transmembrane</keyword>
<dbReference type="Pfam" id="PF26526">
    <property type="entry name" value="DUF8175"/>
    <property type="match status" value="1"/>
</dbReference>
<protein>
    <recommendedName>
        <fullName evidence="2">DUF8175 domain-containing protein</fullName>
    </recommendedName>
</protein>
<feature type="domain" description="DUF8175" evidence="2">
    <location>
        <begin position="62"/>
        <end position="241"/>
    </location>
</feature>